<gene>
    <name evidence="1" type="ORF">AVDCRST_MAG55-2667</name>
</gene>
<protein>
    <submittedName>
        <fullName evidence="1">Uncharacterized protein</fullName>
    </submittedName>
</protein>
<reference evidence="1" key="1">
    <citation type="submission" date="2020-02" db="EMBL/GenBank/DDBJ databases">
        <authorList>
            <person name="Meier V. D."/>
        </authorList>
    </citation>
    <scope>NUCLEOTIDE SEQUENCE</scope>
    <source>
        <strain evidence="1">AVDCRST_MAG55</strain>
    </source>
</reference>
<proteinExistence type="predicted"/>
<dbReference type="AlphaFoldDB" id="A0A6J4Q5J1"/>
<evidence type="ECO:0000313" key="1">
    <source>
        <dbReference type="EMBL" id="CAA9431086.1"/>
    </source>
</evidence>
<dbReference type="EMBL" id="CADCUZ010000131">
    <property type="protein sequence ID" value="CAA9431086.1"/>
    <property type="molecule type" value="Genomic_DNA"/>
</dbReference>
<feature type="non-terminal residue" evidence="1">
    <location>
        <position position="1"/>
    </location>
</feature>
<name>A0A6J4Q5J1_9ACTN</name>
<sequence length="26" mass="2790">GGDALPYAEANALFEGDARHDSLERD</sequence>
<accession>A0A6J4Q5J1</accession>
<organism evidence="1">
    <name type="scientific">uncultured Rubrobacteraceae bacterium</name>
    <dbReference type="NCBI Taxonomy" id="349277"/>
    <lineage>
        <taxon>Bacteria</taxon>
        <taxon>Bacillati</taxon>
        <taxon>Actinomycetota</taxon>
        <taxon>Rubrobacteria</taxon>
        <taxon>Rubrobacterales</taxon>
        <taxon>Rubrobacteraceae</taxon>
        <taxon>environmental samples</taxon>
    </lineage>
</organism>